<evidence type="ECO:0000259" key="7">
    <source>
        <dbReference type="PROSITE" id="PS51918"/>
    </source>
</evidence>
<dbReference type="Pfam" id="PF04055">
    <property type="entry name" value="Radical_SAM"/>
    <property type="match status" value="1"/>
</dbReference>
<dbReference type="InterPro" id="IPR007197">
    <property type="entry name" value="rSAM"/>
</dbReference>
<dbReference type="InterPro" id="IPR034457">
    <property type="entry name" value="Organic_radical-activating"/>
</dbReference>
<evidence type="ECO:0000313" key="8">
    <source>
        <dbReference type="EMBL" id="AXH12911.1"/>
    </source>
</evidence>
<feature type="binding site" evidence="6">
    <location>
        <position position="79"/>
    </location>
    <ligand>
        <name>[4Fe-4S] cluster</name>
        <dbReference type="ChEBI" id="CHEBI:49883"/>
        <note>4Fe-4S-S-AdoMet</note>
    </ligand>
</feature>
<organism evidence="9 11">
    <name type="scientific">Halarcobacter bivalviorum</name>
    <dbReference type="NCBI Taxonomy" id="663364"/>
    <lineage>
        <taxon>Bacteria</taxon>
        <taxon>Pseudomonadati</taxon>
        <taxon>Campylobacterota</taxon>
        <taxon>Epsilonproteobacteria</taxon>
        <taxon>Campylobacterales</taxon>
        <taxon>Arcobacteraceae</taxon>
        <taxon>Halarcobacter</taxon>
    </lineage>
</organism>
<dbReference type="PANTHER" id="PTHR30352">
    <property type="entry name" value="PYRUVATE FORMATE-LYASE-ACTIVATING ENZYME"/>
    <property type="match status" value="1"/>
</dbReference>
<name>A0AAX2A6J3_9BACT</name>
<dbReference type="GO" id="GO:0003824">
    <property type="term" value="F:catalytic activity"/>
    <property type="evidence" value="ECO:0007669"/>
    <property type="project" value="InterPro"/>
</dbReference>
<evidence type="ECO:0000313" key="9">
    <source>
        <dbReference type="EMBL" id="RXK08968.1"/>
    </source>
</evidence>
<dbReference type="SUPFAM" id="SSF102114">
    <property type="entry name" value="Radical SAM enzymes"/>
    <property type="match status" value="1"/>
</dbReference>
<reference evidence="9 11" key="1">
    <citation type="submission" date="2017-10" db="EMBL/GenBank/DDBJ databases">
        <title>Genomics of the genus Arcobacter.</title>
        <authorList>
            <person name="Perez-Cataluna A."/>
            <person name="Figueras M.J."/>
        </authorList>
    </citation>
    <scope>NUCLEOTIDE SEQUENCE [LARGE SCALE GENOMIC DNA]</scope>
    <source>
        <strain evidence="9 11">CECT 7835</strain>
    </source>
</reference>
<dbReference type="Proteomes" id="UP000253850">
    <property type="component" value="Chromosome"/>
</dbReference>
<feature type="binding site" evidence="6">
    <location>
        <position position="83"/>
    </location>
    <ligand>
        <name>[4Fe-4S] cluster</name>
        <dbReference type="ChEBI" id="CHEBI:49883"/>
        <note>4Fe-4S-S-AdoMet</note>
    </ligand>
</feature>
<dbReference type="AlphaFoldDB" id="A0AAX2A6J3"/>
<comment type="cofactor">
    <cofactor evidence="6">
        <name>[4Fe-4S] cluster</name>
        <dbReference type="ChEBI" id="CHEBI:49883"/>
    </cofactor>
    <text evidence="6">Binds 1 [4Fe-4S] cluster. The cluster is coordinated with 3 cysteines and an exchangeable S-adenosyl-L-methionine.</text>
</comment>
<dbReference type="InterPro" id="IPR016431">
    <property type="entry name" value="Pyrv-formate_lyase-activ_prd"/>
</dbReference>
<keyword evidence="5 6" id="KW-0411">Iron-sulfur</keyword>
<gene>
    <name evidence="9" type="primary">amrS</name>
    <name evidence="8" type="ORF">ABIV_1923</name>
    <name evidence="9" type="ORF">CRV05_11855</name>
</gene>
<dbReference type="CDD" id="cd01335">
    <property type="entry name" value="Radical_SAM"/>
    <property type="match status" value="1"/>
</dbReference>
<evidence type="ECO:0000256" key="6">
    <source>
        <dbReference type="PIRSR" id="PIRSR004869-50"/>
    </source>
</evidence>
<sequence length="334" mass="38177">MKYYKSSKNGKLICLLCSYYCDLKEGHIGICGVNKHTQNKIECLVYGHISAFNIDPIEKKPLYHFLPKSKSLSLGTVGCNFHCNFCQNHGISQEKKIDKSNYISAKEVVNIAKQRACKSISYTYNEPTIFYPFAKDIAIEAKKYNIKSVFVSNGFESKEVIEDMNSVIDAINVDLKSFNESYYKKSLGGNLHQVLENLIHLKKNNIHTEITTLLVPTKNDSKKEITNIVKFIKENLGEETVWHISAFHPDYKELSLPRTSFAKLKEAYDIAKEQGLKYVYIGNIGYENNTYCSNCKELLISREFFDVKKYNLKNSSCPSCNKKLEGVFDGFNGY</sequence>
<dbReference type="PROSITE" id="PS51918">
    <property type="entry name" value="RADICAL_SAM"/>
    <property type="match status" value="1"/>
</dbReference>
<keyword evidence="11" id="KW-1185">Reference proteome</keyword>
<dbReference type="Proteomes" id="UP000289193">
    <property type="component" value="Unassembled WGS sequence"/>
</dbReference>
<dbReference type="SFLD" id="SFLDS00029">
    <property type="entry name" value="Radical_SAM"/>
    <property type="match status" value="1"/>
</dbReference>
<proteinExistence type="predicted"/>
<evidence type="ECO:0000313" key="10">
    <source>
        <dbReference type="Proteomes" id="UP000253850"/>
    </source>
</evidence>
<dbReference type="PIRSF" id="PIRSF004869">
    <property type="entry name" value="PflX_prd"/>
    <property type="match status" value="1"/>
</dbReference>
<evidence type="ECO:0000256" key="1">
    <source>
        <dbReference type="ARBA" id="ARBA00022485"/>
    </source>
</evidence>
<dbReference type="Gene3D" id="3.20.20.70">
    <property type="entry name" value="Aldolase class I"/>
    <property type="match status" value="1"/>
</dbReference>
<dbReference type="InterPro" id="IPR013785">
    <property type="entry name" value="Aldolase_TIM"/>
</dbReference>
<accession>A0AAX2A6J3</accession>
<reference evidence="8 10" key="2">
    <citation type="submission" date="2018-07" db="EMBL/GenBank/DDBJ databases">
        <title>Complete genome of the Arcobacter bivalviorum type strain LMG 26154.</title>
        <authorList>
            <person name="Miller W.G."/>
            <person name="Yee E."/>
            <person name="Bono J.L."/>
        </authorList>
    </citation>
    <scope>NUCLEOTIDE SEQUENCE [LARGE SCALE GENOMIC DNA]</scope>
    <source>
        <strain evidence="8 10">LMG 26154</strain>
    </source>
</reference>
<keyword evidence="1" id="KW-0004">4Fe-4S</keyword>
<keyword evidence="3 6" id="KW-0479">Metal-binding</keyword>
<dbReference type="GO" id="GO:0046872">
    <property type="term" value="F:metal ion binding"/>
    <property type="evidence" value="ECO:0007669"/>
    <property type="project" value="UniProtKB-KW"/>
</dbReference>
<dbReference type="NCBIfam" id="TIGR04337">
    <property type="entry name" value="AmmeMemoSam_rS"/>
    <property type="match status" value="1"/>
</dbReference>
<dbReference type="PANTHER" id="PTHR30352:SF5">
    <property type="entry name" value="PYRUVATE FORMATE-LYASE 1-ACTIVATING ENZYME"/>
    <property type="match status" value="1"/>
</dbReference>
<evidence type="ECO:0000256" key="3">
    <source>
        <dbReference type="ARBA" id="ARBA00022723"/>
    </source>
</evidence>
<evidence type="ECO:0000256" key="2">
    <source>
        <dbReference type="ARBA" id="ARBA00022691"/>
    </source>
</evidence>
<dbReference type="RefSeq" id="WP_114839723.1">
    <property type="nucleotide sequence ID" value="NZ_CP031217.1"/>
</dbReference>
<evidence type="ECO:0000256" key="5">
    <source>
        <dbReference type="ARBA" id="ARBA00023014"/>
    </source>
</evidence>
<keyword evidence="4 6" id="KW-0408">Iron</keyword>
<dbReference type="EMBL" id="PDKM01000008">
    <property type="protein sequence ID" value="RXK08968.1"/>
    <property type="molecule type" value="Genomic_DNA"/>
</dbReference>
<dbReference type="EMBL" id="CP031217">
    <property type="protein sequence ID" value="AXH12911.1"/>
    <property type="molecule type" value="Genomic_DNA"/>
</dbReference>
<feature type="domain" description="Radical SAM core" evidence="7">
    <location>
        <begin position="64"/>
        <end position="277"/>
    </location>
</feature>
<dbReference type="InterPro" id="IPR027596">
    <property type="entry name" value="AmmeMemoSam_rS"/>
</dbReference>
<dbReference type="KEGG" id="hbv:ABIV_1923"/>
<protein>
    <submittedName>
        <fullName evidence="9">AmmeMemoRadiSam system radical SAM enzyme</fullName>
    </submittedName>
</protein>
<evidence type="ECO:0000256" key="4">
    <source>
        <dbReference type="ARBA" id="ARBA00023004"/>
    </source>
</evidence>
<dbReference type="InterPro" id="IPR058240">
    <property type="entry name" value="rSAM_sf"/>
</dbReference>
<dbReference type="SFLD" id="SFLDG01101">
    <property type="entry name" value="Uncharacterised_Radical_SAM_Su"/>
    <property type="match status" value="1"/>
</dbReference>
<evidence type="ECO:0000313" key="11">
    <source>
        <dbReference type="Proteomes" id="UP000289193"/>
    </source>
</evidence>
<dbReference type="GO" id="GO:0051539">
    <property type="term" value="F:4 iron, 4 sulfur cluster binding"/>
    <property type="evidence" value="ECO:0007669"/>
    <property type="project" value="UniProtKB-KW"/>
</dbReference>
<feature type="binding site" evidence="6">
    <location>
        <position position="86"/>
    </location>
    <ligand>
        <name>[4Fe-4S] cluster</name>
        <dbReference type="ChEBI" id="CHEBI:49883"/>
        <note>4Fe-4S-S-AdoMet</note>
    </ligand>
</feature>
<keyword evidence="2 6" id="KW-0949">S-adenosyl-L-methionine</keyword>